<gene>
    <name evidence="2" type="ORF">GTQ45_02640</name>
</gene>
<dbReference type="GeneID" id="300653611"/>
<dbReference type="CDD" id="cd02970">
    <property type="entry name" value="PRX_like2"/>
    <property type="match status" value="1"/>
</dbReference>
<dbReference type="OrthoDB" id="9809746at2"/>
<dbReference type="InterPro" id="IPR000866">
    <property type="entry name" value="AhpC/TSA"/>
</dbReference>
<dbReference type="PROSITE" id="PS51352">
    <property type="entry name" value="THIOREDOXIN_2"/>
    <property type="match status" value="1"/>
</dbReference>
<dbReference type="EMBL" id="WXYQ01000001">
    <property type="protein sequence ID" value="NBG94623.1"/>
    <property type="molecule type" value="Genomic_DNA"/>
</dbReference>
<proteinExistence type="predicted"/>
<sequence length="170" mass="18731">MVLPRSQAPELSVPTVGGAQWTLSEQSPENFTLVVVYRGLHCPICKMQLRDLERKLDAFAERGVNVVAVSTDSEDKATQSKQDWGLDKLTLGYGLSIETAREWGLFISTGIKQEPAEFSEPGLFLIRPGGEVYFVSVQSMPFARPPLDDVLSALDFVLKNDYPARGELAA</sequence>
<dbReference type="SUPFAM" id="SSF52833">
    <property type="entry name" value="Thioredoxin-like"/>
    <property type="match status" value="1"/>
</dbReference>
<organism evidence="2 3">
    <name type="scientific">Pyruvatibacter mobilis</name>
    <dbReference type="NCBI Taxonomy" id="1712261"/>
    <lineage>
        <taxon>Bacteria</taxon>
        <taxon>Pseudomonadati</taxon>
        <taxon>Pseudomonadota</taxon>
        <taxon>Alphaproteobacteria</taxon>
        <taxon>Hyphomicrobiales</taxon>
        <taxon>Parvibaculaceae</taxon>
        <taxon>Pyruvatibacter</taxon>
    </lineage>
</organism>
<dbReference type="Pfam" id="PF00578">
    <property type="entry name" value="AhpC-TSA"/>
    <property type="match status" value="1"/>
</dbReference>
<evidence type="ECO:0000259" key="1">
    <source>
        <dbReference type="PROSITE" id="PS51352"/>
    </source>
</evidence>
<dbReference type="GO" id="GO:0016209">
    <property type="term" value="F:antioxidant activity"/>
    <property type="evidence" value="ECO:0007669"/>
    <property type="project" value="InterPro"/>
</dbReference>
<dbReference type="GO" id="GO:0016491">
    <property type="term" value="F:oxidoreductase activity"/>
    <property type="evidence" value="ECO:0007669"/>
    <property type="project" value="InterPro"/>
</dbReference>
<feature type="domain" description="Thioredoxin" evidence="1">
    <location>
        <begin position="2"/>
        <end position="159"/>
    </location>
</feature>
<dbReference type="InterPro" id="IPR036249">
    <property type="entry name" value="Thioredoxin-like_sf"/>
</dbReference>
<name>A0A845Q7K7_9HYPH</name>
<keyword evidence="3" id="KW-1185">Reference proteome</keyword>
<comment type="caution">
    <text evidence="2">The sequence shown here is derived from an EMBL/GenBank/DDBJ whole genome shotgun (WGS) entry which is preliminary data.</text>
</comment>
<dbReference type="Gene3D" id="3.40.30.10">
    <property type="entry name" value="Glutaredoxin"/>
    <property type="match status" value="1"/>
</dbReference>
<evidence type="ECO:0000313" key="3">
    <source>
        <dbReference type="Proteomes" id="UP000470384"/>
    </source>
</evidence>
<dbReference type="RefSeq" id="WP_027838898.1">
    <property type="nucleotide sequence ID" value="NZ_BMHN01000001.1"/>
</dbReference>
<reference evidence="2 3" key="1">
    <citation type="journal article" date="2016" name="Int. J. Syst. Evol. Microbiol.">
        <title>Pyruvatibacter mobilis gen. nov., sp. nov., a marine bacterium from the culture broth of Picochlorum sp. 122.</title>
        <authorList>
            <person name="Wang G."/>
            <person name="Tang M."/>
            <person name="Wu H."/>
            <person name="Dai S."/>
            <person name="Li T."/>
            <person name="Chen C."/>
            <person name="He H."/>
            <person name="Fan J."/>
            <person name="Xiang W."/>
            <person name="Li X."/>
        </authorList>
    </citation>
    <scope>NUCLEOTIDE SEQUENCE [LARGE SCALE GENOMIC DNA]</scope>
    <source>
        <strain evidence="2 3">GYP-11</strain>
    </source>
</reference>
<evidence type="ECO:0000313" key="2">
    <source>
        <dbReference type="EMBL" id="NBG94623.1"/>
    </source>
</evidence>
<protein>
    <submittedName>
        <fullName evidence="2">Redoxin domain-containing protein</fullName>
    </submittedName>
</protein>
<dbReference type="AlphaFoldDB" id="A0A845Q7K7"/>
<dbReference type="Proteomes" id="UP000470384">
    <property type="component" value="Unassembled WGS sequence"/>
</dbReference>
<dbReference type="InterPro" id="IPR013766">
    <property type="entry name" value="Thioredoxin_domain"/>
</dbReference>
<accession>A0A845Q7K7</accession>